<comment type="similarity">
    <text evidence="3">Belongs to the small GTPase superfamily. Arf family.</text>
</comment>
<evidence type="ECO:0000256" key="4">
    <source>
        <dbReference type="ARBA" id="ARBA00020256"/>
    </source>
</evidence>
<feature type="transmembrane region" description="Helical" evidence="14">
    <location>
        <begin position="32"/>
        <end position="50"/>
    </location>
</feature>
<keyword evidence="16" id="KW-1185">Reference proteome</keyword>
<dbReference type="InterPro" id="IPR027417">
    <property type="entry name" value="P-loop_NTPase"/>
</dbReference>
<dbReference type="OMA" id="CWIDERA"/>
<dbReference type="GO" id="GO:0005525">
    <property type="term" value="F:GTP binding"/>
    <property type="evidence" value="ECO:0007669"/>
    <property type="project" value="UniProtKB-KW"/>
</dbReference>
<keyword evidence="11" id="KW-0342">GTP-binding</keyword>
<dbReference type="Gene3D" id="3.40.50.300">
    <property type="entry name" value="P-loop containing nucleotide triphosphate hydrolases"/>
    <property type="match status" value="1"/>
</dbReference>
<evidence type="ECO:0000256" key="7">
    <source>
        <dbReference type="ARBA" id="ARBA00022741"/>
    </source>
</evidence>
<dbReference type="InterPro" id="IPR019009">
    <property type="entry name" value="SRP_receptor_beta_su"/>
</dbReference>
<protein>
    <recommendedName>
        <fullName evidence="4">Signal recognition particle receptor subunit beta</fullName>
    </recommendedName>
</protein>
<dbReference type="GO" id="GO:0005789">
    <property type="term" value="C:endoplasmic reticulum membrane"/>
    <property type="evidence" value="ECO:0007669"/>
    <property type="project" value="UniProtKB-SubCell"/>
</dbReference>
<keyword evidence="9" id="KW-0813">Transport</keyword>
<keyword evidence="6" id="KW-0449">Lipoprotein</keyword>
<evidence type="ECO:0000256" key="1">
    <source>
        <dbReference type="ARBA" id="ARBA00004389"/>
    </source>
</evidence>
<reference evidence="15 16" key="1">
    <citation type="journal article" date="2021" name="Nat. Plants">
        <title>The Taxus genome provides insights into paclitaxel biosynthesis.</title>
        <authorList>
            <person name="Xiong X."/>
            <person name="Gou J."/>
            <person name="Liao Q."/>
            <person name="Li Y."/>
            <person name="Zhou Q."/>
            <person name="Bi G."/>
            <person name="Li C."/>
            <person name="Du R."/>
            <person name="Wang X."/>
            <person name="Sun T."/>
            <person name="Guo L."/>
            <person name="Liang H."/>
            <person name="Lu P."/>
            <person name="Wu Y."/>
            <person name="Zhang Z."/>
            <person name="Ro D.K."/>
            <person name="Shang Y."/>
            <person name="Huang S."/>
            <person name="Yan J."/>
        </authorList>
    </citation>
    <scope>NUCLEOTIDE SEQUENCE [LARGE SCALE GENOMIC DNA]</scope>
    <source>
        <strain evidence="15">Ta-2019</strain>
    </source>
</reference>
<keyword evidence="9" id="KW-0931">ER-Golgi transport</keyword>
<dbReference type="AlphaFoldDB" id="A0AA38L422"/>
<keyword evidence="8" id="KW-0256">Endoplasmic reticulum</keyword>
<comment type="caution">
    <text evidence="15">The sequence shown here is derived from an EMBL/GenBank/DDBJ whole genome shotgun (WGS) entry which is preliminary data.</text>
</comment>
<dbReference type="GO" id="GO:0003924">
    <property type="term" value="F:GTPase activity"/>
    <property type="evidence" value="ECO:0007669"/>
    <property type="project" value="TreeGrafter"/>
</dbReference>
<dbReference type="Pfam" id="PF09439">
    <property type="entry name" value="SRPRB"/>
    <property type="match status" value="1"/>
</dbReference>
<accession>A0AA38L422</accession>
<proteinExistence type="inferred from homology"/>
<gene>
    <name evidence="15" type="ORF">KI387_022205</name>
</gene>
<dbReference type="SUPFAM" id="SSF52540">
    <property type="entry name" value="P-loop containing nucleoside triphosphate hydrolases"/>
    <property type="match status" value="1"/>
</dbReference>
<evidence type="ECO:0000313" key="15">
    <source>
        <dbReference type="EMBL" id="KAH9313578.1"/>
    </source>
</evidence>
<keyword evidence="7" id="KW-0547">Nucleotide-binding</keyword>
<name>A0AA38L422_TAXCH</name>
<evidence type="ECO:0000313" key="16">
    <source>
        <dbReference type="Proteomes" id="UP000824469"/>
    </source>
</evidence>
<dbReference type="GO" id="GO:0006886">
    <property type="term" value="P:intracellular protein transport"/>
    <property type="evidence" value="ECO:0007669"/>
    <property type="project" value="TreeGrafter"/>
</dbReference>
<comment type="similarity">
    <text evidence="2">Belongs to the SRP receptor beta subunit family.</text>
</comment>
<evidence type="ECO:0000256" key="10">
    <source>
        <dbReference type="ARBA" id="ARBA00022989"/>
    </source>
</evidence>
<evidence type="ECO:0000256" key="12">
    <source>
        <dbReference type="ARBA" id="ARBA00023136"/>
    </source>
</evidence>
<keyword evidence="13" id="KW-0675">Receptor</keyword>
<evidence type="ECO:0000256" key="9">
    <source>
        <dbReference type="ARBA" id="ARBA00022892"/>
    </source>
</evidence>
<dbReference type="PANTHER" id="PTHR45909:SF1">
    <property type="entry name" value="ADP-RIBOSYLATION FACTOR-RELATED PROTEIN 1"/>
    <property type="match status" value="1"/>
</dbReference>
<dbReference type="InterPro" id="IPR024156">
    <property type="entry name" value="Small_GTPase_ARF"/>
</dbReference>
<evidence type="ECO:0000256" key="2">
    <source>
        <dbReference type="ARBA" id="ARBA00005619"/>
    </source>
</evidence>
<keyword evidence="10 14" id="KW-1133">Transmembrane helix</keyword>
<comment type="subcellular location">
    <subcellularLocation>
        <location evidence="1">Endoplasmic reticulum membrane</location>
        <topology evidence="1">Single-pass membrane protein</topology>
    </subcellularLocation>
</comment>
<evidence type="ECO:0000256" key="3">
    <source>
        <dbReference type="ARBA" id="ARBA00010290"/>
    </source>
</evidence>
<dbReference type="Proteomes" id="UP000824469">
    <property type="component" value="Unassembled WGS sequence"/>
</dbReference>
<evidence type="ECO:0000256" key="11">
    <source>
        <dbReference type="ARBA" id="ARBA00023134"/>
    </source>
</evidence>
<dbReference type="CDD" id="cd04105">
    <property type="entry name" value="SR_beta"/>
    <property type="match status" value="1"/>
</dbReference>
<evidence type="ECO:0000256" key="6">
    <source>
        <dbReference type="ARBA" id="ARBA00022707"/>
    </source>
</evidence>
<evidence type="ECO:0000256" key="8">
    <source>
        <dbReference type="ARBA" id="ARBA00022824"/>
    </source>
</evidence>
<dbReference type="PANTHER" id="PTHR45909">
    <property type="entry name" value="ADP-RIBOSYLATION FACTOR-RELATED PROTEIN 1"/>
    <property type="match status" value="1"/>
</dbReference>
<keyword evidence="6" id="KW-0519">Myristate</keyword>
<evidence type="ECO:0000256" key="5">
    <source>
        <dbReference type="ARBA" id="ARBA00022692"/>
    </source>
</evidence>
<dbReference type="GO" id="GO:0005794">
    <property type="term" value="C:Golgi apparatus"/>
    <property type="evidence" value="ECO:0007669"/>
    <property type="project" value="TreeGrafter"/>
</dbReference>
<keyword evidence="12 14" id="KW-0472">Membrane</keyword>
<dbReference type="GO" id="GO:0034067">
    <property type="term" value="P:protein localization to Golgi apparatus"/>
    <property type="evidence" value="ECO:0007669"/>
    <property type="project" value="TreeGrafter"/>
</dbReference>
<sequence>MAAEDSHGEWGQEVKRKMEALLQQFLELGLEFYVTVGILIFTSLLVFIVIRTLRRKKANTILLVGLSGGGKTVLFYQLRDGSPPQGTVTSMEPNEDCFVLHSESSKKGKIKPVHIVDLPGHSRLKPKLDEFLPQAVGIVFLVDALDFLPNSRVTAEYLYDVLTKALVVKNKVPVLIVCNKVDKVTAHSMDFIRKQLEKEIDKLRASRSAISDADIANDVTLGVTGQPFTFSQCINKVTVTEASVISGKISDIEHFIRQR</sequence>
<evidence type="ECO:0000256" key="14">
    <source>
        <dbReference type="SAM" id="Phobius"/>
    </source>
</evidence>
<evidence type="ECO:0000256" key="13">
    <source>
        <dbReference type="ARBA" id="ARBA00023170"/>
    </source>
</evidence>
<feature type="non-terminal residue" evidence="15">
    <location>
        <position position="1"/>
    </location>
</feature>
<dbReference type="EMBL" id="JAHRHJ020000005">
    <property type="protein sequence ID" value="KAH9313578.1"/>
    <property type="molecule type" value="Genomic_DNA"/>
</dbReference>
<keyword evidence="5 14" id="KW-0812">Transmembrane</keyword>
<dbReference type="GO" id="GO:0043001">
    <property type="term" value="P:Golgi to plasma membrane protein transport"/>
    <property type="evidence" value="ECO:0007669"/>
    <property type="project" value="TreeGrafter"/>
</dbReference>
<organism evidence="15 16">
    <name type="scientific">Taxus chinensis</name>
    <name type="common">Chinese yew</name>
    <name type="synonym">Taxus wallichiana var. chinensis</name>
    <dbReference type="NCBI Taxonomy" id="29808"/>
    <lineage>
        <taxon>Eukaryota</taxon>
        <taxon>Viridiplantae</taxon>
        <taxon>Streptophyta</taxon>
        <taxon>Embryophyta</taxon>
        <taxon>Tracheophyta</taxon>
        <taxon>Spermatophyta</taxon>
        <taxon>Pinopsida</taxon>
        <taxon>Pinidae</taxon>
        <taxon>Conifers II</taxon>
        <taxon>Cupressales</taxon>
        <taxon>Taxaceae</taxon>
        <taxon>Taxus</taxon>
    </lineage>
</organism>